<proteinExistence type="predicted"/>
<reference evidence="2 3" key="1">
    <citation type="submission" date="2016-03" db="EMBL/GenBank/DDBJ databases">
        <title>Comparative genomics of the ectomycorrhizal sister species Rhizopogon vinicolor and Rhizopogon vesiculosus (Basidiomycota: Boletales) reveals a divergence of the mating type B locus.</title>
        <authorList>
            <person name="Mujic A.B."/>
            <person name="Kuo A."/>
            <person name="Tritt A."/>
            <person name="Lipzen A."/>
            <person name="Chen C."/>
            <person name="Johnson J."/>
            <person name="Sharma A."/>
            <person name="Barry K."/>
            <person name="Grigoriev I.V."/>
            <person name="Spatafora J.W."/>
        </authorList>
    </citation>
    <scope>NUCLEOTIDE SEQUENCE [LARGE SCALE GENOMIC DNA]</scope>
    <source>
        <strain evidence="2 3">AM-OR11-056</strain>
    </source>
</reference>
<dbReference type="Proteomes" id="UP000183567">
    <property type="component" value="Unassembled WGS sequence"/>
</dbReference>
<sequence>MRSNEIPRDQYWRAILTTRDELADVLPVSSLFPFKPSSSIDHVNNQLQSNCSLSMADKGDECYIVYSSPAAIPPQKPLVRWRDMNAAILGKCTASEISEDLPFPGRCPPQPRQIDSQPDNADATGKPDDGVE</sequence>
<comment type="caution">
    <text evidence="2">The sequence shown here is derived from an EMBL/GenBank/DDBJ whole genome shotgun (WGS) entry which is preliminary data.</text>
</comment>
<evidence type="ECO:0000313" key="2">
    <source>
        <dbReference type="EMBL" id="OJA15443.1"/>
    </source>
</evidence>
<keyword evidence="3" id="KW-1185">Reference proteome</keyword>
<dbReference type="AlphaFoldDB" id="A0A1J8Q646"/>
<feature type="region of interest" description="Disordered" evidence="1">
    <location>
        <begin position="100"/>
        <end position="132"/>
    </location>
</feature>
<name>A0A1J8Q646_9AGAM</name>
<evidence type="ECO:0000256" key="1">
    <source>
        <dbReference type="SAM" id="MobiDB-lite"/>
    </source>
</evidence>
<organism evidence="2 3">
    <name type="scientific">Rhizopogon vesiculosus</name>
    <dbReference type="NCBI Taxonomy" id="180088"/>
    <lineage>
        <taxon>Eukaryota</taxon>
        <taxon>Fungi</taxon>
        <taxon>Dikarya</taxon>
        <taxon>Basidiomycota</taxon>
        <taxon>Agaricomycotina</taxon>
        <taxon>Agaricomycetes</taxon>
        <taxon>Agaricomycetidae</taxon>
        <taxon>Boletales</taxon>
        <taxon>Suillineae</taxon>
        <taxon>Rhizopogonaceae</taxon>
        <taxon>Rhizopogon</taxon>
    </lineage>
</organism>
<protein>
    <submittedName>
        <fullName evidence="2">Uncharacterized protein</fullName>
    </submittedName>
</protein>
<gene>
    <name evidence="2" type="ORF">AZE42_02217</name>
</gene>
<accession>A0A1J8Q646</accession>
<evidence type="ECO:0000313" key="3">
    <source>
        <dbReference type="Proteomes" id="UP000183567"/>
    </source>
</evidence>
<dbReference type="EMBL" id="LVVM01003113">
    <property type="protein sequence ID" value="OJA15443.1"/>
    <property type="molecule type" value="Genomic_DNA"/>
</dbReference>